<dbReference type="Pfam" id="PF00535">
    <property type="entry name" value="Glycos_transf_2"/>
    <property type="match status" value="1"/>
</dbReference>
<gene>
    <name evidence="2" type="ORF">GALL_306660</name>
</gene>
<dbReference type="Gene3D" id="3.90.550.10">
    <property type="entry name" value="Spore Coat Polysaccharide Biosynthesis Protein SpsA, Chain A"/>
    <property type="match status" value="1"/>
</dbReference>
<dbReference type="InterPro" id="IPR029044">
    <property type="entry name" value="Nucleotide-diphossugar_trans"/>
</dbReference>
<proteinExistence type="predicted"/>
<organism evidence="2">
    <name type="scientific">mine drainage metagenome</name>
    <dbReference type="NCBI Taxonomy" id="410659"/>
    <lineage>
        <taxon>unclassified sequences</taxon>
        <taxon>metagenomes</taxon>
        <taxon>ecological metagenomes</taxon>
    </lineage>
</organism>
<dbReference type="SUPFAM" id="SSF53448">
    <property type="entry name" value="Nucleotide-diphospho-sugar transferases"/>
    <property type="match status" value="1"/>
</dbReference>
<evidence type="ECO:0000259" key="1">
    <source>
        <dbReference type="Pfam" id="PF00535"/>
    </source>
</evidence>
<comment type="caution">
    <text evidence="2">The sequence shown here is derived from an EMBL/GenBank/DDBJ whole genome shotgun (WGS) entry which is preliminary data.</text>
</comment>
<keyword evidence="2" id="KW-0808">Transferase</keyword>
<dbReference type="GO" id="GO:0016757">
    <property type="term" value="F:glycosyltransferase activity"/>
    <property type="evidence" value="ECO:0007669"/>
    <property type="project" value="UniProtKB-KW"/>
</dbReference>
<evidence type="ECO:0000313" key="2">
    <source>
        <dbReference type="EMBL" id="OIQ87460.1"/>
    </source>
</evidence>
<dbReference type="EC" id="2.4.1.-" evidence="2"/>
<dbReference type="InterPro" id="IPR001173">
    <property type="entry name" value="Glyco_trans_2-like"/>
</dbReference>
<dbReference type="EMBL" id="MLJW01000421">
    <property type="protein sequence ID" value="OIQ87460.1"/>
    <property type="molecule type" value="Genomic_DNA"/>
</dbReference>
<sequence length="228" mass="25684">MPSSIVEVVVKDGGTSGLREFIERRFPWVQLIDDSDAGIYDAMNVGLRATKGQWVWFLNGGDEAAMRDAVVFLGSLERSLADIVMFDYLRRESSGDRYRRCRAPAYIWHALPTSHQAIVYRGTVARSASYSTEYRVASDYEFTARLMKSGAVAEVAHQAISRFFPGGLSTESQWQVASDALRVQRDVLGSSWPRRFISGGRHYGIALWRSVSKLTVYARGRVRSMEQL</sequence>
<feature type="domain" description="Glycosyltransferase 2-like" evidence="1">
    <location>
        <begin position="8"/>
        <end position="115"/>
    </location>
</feature>
<accession>A0A1J5R600</accession>
<name>A0A1J5R600_9ZZZZ</name>
<dbReference type="AlphaFoldDB" id="A0A1J5R600"/>
<protein>
    <submittedName>
        <fullName evidence="2">PGL/p-HBAD biosynthesis glycosyltransferase</fullName>
        <ecNumber evidence="2">2.4.1.-</ecNumber>
    </submittedName>
</protein>
<reference evidence="2" key="1">
    <citation type="submission" date="2016-10" db="EMBL/GenBank/DDBJ databases">
        <title>Sequence of Gallionella enrichment culture.</title>
        <authorList>
            <person name="Poehlein A."/>
            <person name="Muehling M."/>
            <person name="Daniel R."/>
        </authorList>
    </citation>
    <scope>NUCLEOTIDE SEQUENCE</scope>
</reference>
<keyword evidence="2" id="KW-0328">Glycosyltransferase</keyword>